<name>A0AA46SC07_9NOCA</name>
<dbReference type="Proteomes" id="UP001163947">
    <property type="component" value="Chromosome"/>
</dbReference>
<evidence type="ECO:0000313" key="3">
    <source>
        <dbReference type="Proteomes" id="UP001163947"/>
    </source>
</evidence>
<dbReference type="RefSeq" id="WP_238406504.1">
    <property type="nucleotide sequence ID" value="NZ_CAVJ010000186.1"/>
</dbReference>
<dbReference type="GO" id="GO:0006644">
    <property type="term" value="P:phospholipid metabolic process"/>
    <property type="evidence" value="ECO:0007669"/>
    <property type="project" value="InterPro"/>
</dbReference>
<evidence type="ECO:0000256" key="1">
    <source>
        <dbReference type="SAM" id="SignalP"/>
    </source>
</evidence>
<dbReference type="GeneID" id="83621218"/>
<keyword evidence="1" id="KW-0732">Signal</keyword>
<protein>
    <recommendedName>
        <fullName evidence="4">Phospholipase A2</fullName>
    </recommendedName>
</protein>
<accession>A0AA46SC07</accession>
<sequence>MRRRATTVMVGTAAALFLGTVGAQAGPEGEPRPHGGATAAAVAALSDGDTAAALEVFPAGFEPAMHYRPVTEDGILVDPLGGCSSPVPLPKFFETPCREHDLGYDLLRYARSVGHEPGPQARRGLDARLSRHLHEACRTAAPGDGWCVLTADVASIAVRFNSWRQRDAAPVPESPLPYAAVVWTLAAAARWAVR</sequence>
<dbReference type="EMBL" id="CP106982">
    <property type="protein sequence ID" value="UYF96483.1"/>
    <property type="molecule type" value="Genomic_DNA"/>
</dbReference>
<dbReference type="Gene3D" id="1.20.90.10">
    <property type="entry name" value="Phospholipase A2 domain"/>
    <property type="match status" value="1"/>
</dbReference>
<gene>
    <name evidence="2" type="ORF">OCS65_12335</name>
</gene>
<reference evidence="2" key="1">
    <citation type="submission" date="2022-09" db="EMBL/GenBank/DDBJ databases">
        <title>The genome sequence of Rhodococcus aetherivorans N1.</title>
        <authorList>
            <person name="Jiang W."/>
        </authorList>
    </citation>
    <scope>NUCLEOTIDE SEQUENCE</scope>
    <source>
        <strain evidence="2">N1</strain>
    </source>
</reference>
<dbReference type="SUPFAM" id="SSF48619">
    <property type="entry name" value="Phospholipase A2, PLA2"/>
    <property type="match status" value="1"/>
</dbReference>
<dbReference type="GO" id="GO:0050482">
    <property type="term" value="P:arachidonate secretion"/>
    <property type="evidence" value="ECO:0007669"/>
    <property type="project" value="InterPro"/>
</dbReference>
<dbReference type="InterPro" id="IPR036444">
    <property type="entry name" value="PLipase_A2_dom_sf"/>
</dbReference>
<dbReference type="AlphaFoldDB" id="A0AA46SC07"/>
<evidence type="ECO:0008006" key="4">
    <source>
        <dbReference type="Google" id="ProtNLM"/>
    </source>
</evidence>
<feature type="signal peptide" evidence="1">
    <location>
        <begin position="1"/>
        <end position="25"/>
    </location>
</feature>
<dbReference type="GO" id="GO:0004623">
    <property type="term" value="F:phospholipase A2 activity"/>
    <property type="evidence" value="ECO:0007669"/>
    <property type="project" value="InterPro"/>
</dbReference>
<feature type="chain" id="PRO_5041469833" description="Phospholipase A2" evidence="1">
    <location>
        <begin position="26"/>
        <end position="194"/>
    </location>
</feature>
<evidence type="ECO:0000313" key="2">
    <source>
        <dbReference type="EMBL" id="UYF96483.1"/>
    </source>
</evidence>
<proteinExistence type="predicted"/>
<organism evidence="2 3">
    <name type="scientific">Rhodococcus aetherivorans</name>
    <dbReference type="NCBI Taxonomy" id="191292"/>
    <lineage>
        <taxon>Bacteria</taxon>
        <taxon>Bacillati</taxon>
        <taxon>Actinomycetota</taxon>
        <taxon>Actinomycetes</taxon>
        <taxon>Mycobacteriales</taxon>
        <taxon>Nocardiaceae</taxon>
        <taxon>Rhodococcus</taxon>
    </lineage>
</organism>